<organism evidence="3 4">
    <name type="scientific">Virgibacillus alimentarius</name>
    <dbReference type="NCBI Taxonomy" id="698769"/>
    <lineage>
        <taxon>Bacteria</taxon>
        <taxon>Bacillati</taxon>
        <taxon>Bacillota</taxon>
        <taxon>Bacilli</taxon>
        <taxon>Bacillales</taxon>
        <taxon>Bacillaceae</taxon>
        <taxon>Virgibacillus</taxon>
    </lineage>
</organism>
<name>A0ABS4S8B9_9BACI</name>
<dbReference type="PANTHER" id="PTHR31126">
    <property type="entry name" value="TYROSINE-PROTEIN PHOSPHATASE"/>
    <property type="match status" value="1"/>
</dbReference>
<reference evidence="3 4" key="1">
    <citation type="submission" date="2021-03" db="EMBL/GenBank/DDBJ databases">
        <title>Genomic Encyclopedia of Type Strains, Phase IV (KMG-IV): sequencing the most valuable type-strain genomes for metagenomic binning, comparative biology and taxonomic classification.</title>
        <authorList>
            <person name="Goeker M."/>
        </authorList>
    </citation>
    <scope>NUCLEOTIDE SEQUENCE [LARGE SCALE GENOMIC DNA]</scope>
    <source>
        <strain evidence="3 4">DSM 25790</strain>
    </source>
</reference>
<evidence type="ECO:0000259" key="2">
    <source>
        <dbReference type="PROSITE" id="PS50056"/>
    </source>
</evidence>
<dbReference type="PROSITE" id="PS00383">
    <property type="entry name" value="TYR_PHOSPHATASE_1"/>
    <property type="match status" value="1"/>
</dbReference>
<dbReference type="InterPro" id="IPR026893">
    <property type="entry name" value="Tyr/Ser_Pase_IphP-type"/>
</dbReference>
<evidence type="ECO:0000313" key="3">
    <source>
        <dbReference type="EMBL" id="MBP2257664.1"/>
    </source>
</evidence>
<dbReference type="InterPro" id="IPR029021">
    <property type="entry name" value="Prot-tyrosine_phosphatase-like"/>
</dbReference>
<dbReference type="PROSITE" id="PS50056">
    <property type="entry name" value="TYR_PHOSPHATASE_2"/>
    <property type="match status" value="1"/>
</dbReference>
<evidence type="ECO:0000313" key="4">
    <source>
        <dbReference type="Proteomes" id="UP001519294"/>
    </source>
</evidence>
<dbReference type="GO" id="GO:0004725">
    <property type="term" value="F:protein tyrosine phosphatase activity"/>
    <property type="evidence" value="ECO:0007669"/>
    <property type="project" value="UniProtKB-EC"/>
</dbReference>
<evidence type="ECO:0000256" key="1">
    <source>
        <dbReference type="ARBA" id="ARBA00009580"/>
    </source>
</evidence>
<comment type="similarity">
    <text evidence="1">Belongs to the protein-tyrosine phosphatase family.</text>
</comment>
<keyword evidence="4" id="KW-1185">Reference proteome</keyword>
<comment type="caution">
    <text evidence="3">The sequence shown here is derived from an EMBL/GenBank/DDBJ whole genome shotgun (WGS) entry which is preliminary data.</text>
</comment>
<protein>
    <submittedName>
        <fullName evidence="3">Protein-tyrosine phosphatase</fullName>
        <ecNumber evidence="3">3.1.3.48</ecNumber>
    </submittedName>
</protein>
<dbReference type="RefSeq" id="WP_226371090.1">
    <property type="nucleotide sequence ID" value="NZ_JAGIKX010000011.1"/>
</dbReference>
<dbReference type="EC" id="3.1.3.48" evidence="3"/>
<dbReference type="Pfam" id="PF13350">
    <property type="entry name" value="Y_phosphatase3"/>
    <property type="match status" value="1"/>
</dbReference>
<proteinExistence type="inferred from homology"/>
<sequence>MSIKNAKLNWVRLPLDRLENCRELGGYNTKYGEQIKWHTFLRSSNMSNLTQEDMAFLKEYGVKTVIDLREEDEIKAYQNPLAEMDFCNYHNIPFFAQQISKSSLFKEPFLGDSYVKILEQIDSIKRIFDTIDQAPEGCVVFHCMAGKDRTGILAMLLLGIAGVEKKDIISNYEVTYTNLESLHAYKSLYEYESIPKAFLYSRREYILRAYEHIVHSYQSFDHYLMAKGVERGIIDRVRRRLLGVGETVTMHGNFKG</sequence>
<dbReference type="EMBL" id="JAGIKX010000011">
    <property type="protein sequence ID" value="MBP2257664.1"/>
    <property type="molecule type" value="Genomic_DNA"/>
</dbReference>
<keyword evidence="3" id="KW-0378">Hydrolase</keyword>
<dbReference type="Proteomes" id="UP001519294">
    <property type="component" value="Unassembled WGS sequence"/>
</dbReference>
<gene>
    <name evidence="3" type="ORF">J2Z81_001618</name>
</gene>
<dbReference type="InterPro" id="IPR016130">
    <property type="entry name" value="Tyr_Pase_AS"/>
</dbReference>
<dbReference type="Gene3D" id="3.90.190.10">
    <property type="entry name" value="Protein tyrosine phosphatase superfamily"/>
    <property type="match status" value="1"/>
</dbReference>
<dbReference type="InterPro" id="IPR000387">
    <property type="entry name" value="Tyr_Pase_dom"/>
</dbReference>
<accession>A0ABS4S8B9</accession>
<feature type="domain" description="Tyrosine specific protein phosphatases" evidence="2">
    <location>
        <begin position="115"/>
        <end position="169"/>
    </location>
</feature>
<dbReference type="PANTHER" id="PTHR31126:SF1">
    <property type="entry name" value="TYROSINE SPECIFIC PROTEIN PHOSPHATASES DOMAIN-CONTAINING PROTEIN"/>
    <property type="match status" value="1"/>
</dbReference>
<dbReference type="SUPFAM" id="SSF52799">
    <property type="entry name" value="(Phosphotyrosine protein) phosphatases II"/>
    <property type="match status" value="1"/>
</dbReference>